<dbReference type="STRING" id="158441.A0A226F5K5"/>
<gene>
    <name evidence="4" type="ORF">Fcan01_02997</name>
</gene>
<reference evidence="4 5" key="1">
    <citation type="submission" date="2015-12" db="EMBL/GenBank/DDBJ databases">
        <title>The genome of Folsomia candida.</title>
        <authorList>
            <person name="Faddeeva A."/>
            <person name="Derks M.F."/>
            <person name="Anvar Y."/>
            <person name="Smit S."/>
            <person name="Van Straalen N."/>
            <person name="Roelofs D."/>
        </authorList>
    </citation>
    <scope>NUCLEOTIDE SEQUENCE [LARGE SCALE GENOMIC DNA]</scope>
    <source>
        <strain evidence="4 5">VU population</strain>
        <tissue evidence="4">Whole body</tissue>
    </source>
</reference>
<dbReference type="OMA" id="ACEKAMG"/>
<dbReference type="SUPFAM" id="SSF54928">
    <property type="entry name" value="RNA-binding domain, RBD"/>
    <property type="match status" value="1"/>
</dbReference>
<dbReference type="Pfam" id="PF00076">
    <property type="entry name" value="RRM_1"/>
    <property type="match status" value="1"/>
</dbReference>
<dbReference type="SMART" id="SM00360">
    <property type="entry name" value="RRM"/>
    <property type="match status" value="1"/>
</dbReference>
<evidence type="ECO:0000256" key="1">
    <source>
        <dbReference type="ARBA" id="ARBA00022884"/>
    </source>
</evidence>
<dbReference type="PANTHER" id="PTHR48024:SF56">
    <property type="entry name" value="HETEROGENEOUS NUCLEAR RIBONUCLEOPROTEIN A0"/>
    <property type="match status" value="1"/>
</dbReference>
<proteinExistence type="predicted"/>
<feature type="domain" description="RRM" evidence="3">
    <location>
        <begin position="33"/>
        <end position="113"/>
    </location>
</feature>
<dbReference type="GO" id="GO:0005634">
    <property type="term" value="C:nucleus"/>
    <property type="evidence" value="ECO:0007669"/>
    <property type="project" value="TreeGrafter"/>
</dbReference>
<dbReference type="InterPro" id="IPR012677">
    <property type="entry name" value="Nucleotide-bd_a/b_plait_sf"/>
</dbReference>
<dbReference type="Gene3D" id="3.30.70.330">
    <property type="match status" value="1"/>
</dbReference>
<evidence type="ECO:0000313" key="5">
    <source>
        <dbReference type="Proteomes" id="UP000198287"/>
    </source>
</evidence>
<keyword evidence="5" id="KW-1185">Reference proteome</keyword>
<dbReference type="InterPro" id="IPR050886">
    <property type="entry name" value="RNA-binding_reg"/>
</dbReference>
<dbReference type="GO" id="GO:1990904">
    <property type="term" value="C:ribonucleoprotein complex"/>
    <property type="evidence" value="ECO:0007669"/>
    <property type="project" value="UniProtKB-KW"/>
</dbReference>
<evidence type="ECO:0000259" key="3">
    <source>
        <dbReference type="PROSITE" id="PS50102"/>
    </source>
</evidence>
<evidence type="ECO:0000313" key="4">
    <source>
        <dbReference type="EMBL" id="OXA64747.1"/>
    </source>
</evidence>
<accession>A0A226F5K5</accession>
<protein>
    <submittedName>
        <fullName evidence="4">31 kDa ribonucleoprotein, chloroplastic</fullName>
    </submittedName>
</protein>
<dbReference type="EMBL" id="LNIX01000001">
    <property type="protein sequence ID" value="OXA64747.1"/>
    <property type="molecule type" value="Genomic_DNA"/>
</dbReference>
<organism evidence="4 5">
    <name type="scientific">Folsomia candida</name>
    <name type="common">Springtail</name>
    <dbReference type="NCBI Taxonomy" id="158441"/>
    <lineage>
        <taxon>Eukaryota</taxon>
        <taxon>Metazoa</taxon>
        <taxon>Ecdysozoa</taxon>
        <taxon>Arthropoda</taxon>
        <taxon>Hexapoda</taxon>
        <taxon>Collembola</taxon>
        <taxon>Entomobryomorpha</taxon>
        <taxon>Isotomoidea</taxon>
        <taxon>Isotomidae</taxon>
        <taxon>Proisotominae</taxon>
        <taxon>Folsomia</taxon>
    </lineage>
</organism>
<keyword evidence="1 2" id="KW-0694">RNA-binding</keyword>
<comment type="caution">
    <text evidence="4">The sequence shown here is derived from an EMBL/GenBank/DDBJ whole genome shotgun (WGS) entry which is preliminary data.</text>
</comment>
<evidence type="ECO:0000256" key="2">
    <source>
        <dbReference type="PROSITE-ProRule" id="PRU00176"/>
    </source>
</evidence>
<dbReference type="InterPro" id="IPR000504">
    <property type="entry name" value="RRM_dom"/>
</dbReference>
<dbReference type="AlphaFoldDB" id="A0A226F5K5"/>
<sequence>MLIHGYLLLIKPVPRFHSRKKFTMSSSAARHATRIFVANLPWTVGTTELRQFGSSFGRVTHASVVFDRNTGLSKGYGFLVYANGEGGGEGLIKPGNSTHFLEGNHITCTLAHNTN</sequence>
<dbReference type="GO" id="GO:0003723">
    <property type="term" value="F:RNA binding"/>
    <property type="evidence" value="ECO:0007669"/>
    <property type="project" value="UniProtKB-UniRule"/>
</dbReference>
<dbReference type="PROSITE" id="PS50102">
    <property type="entry name" value="RRM"/>
    <property type="match status" value="1"/>
</dbReference>
<name>A0A226F5K5_FOLCA</name>
<dbReference type="PANTHER" id="PTHR48024">
    <property type="entry name" value="GEO13361P1-RELATED"/>
    <property type="match status" value="1"/>
</dbReference>
<keyword evidence="4" id="KW-0687">Ribonucleoprotein</keyword>
<dbReference type="Proteomes" id="UP000198287">
    <property type="component" value="Unassembled WGS sequence"/>
</dbReference>
<dbReference type="InterPro" id="IPR035979">
    <property type="entry name" value="RBD_domain_sf"/>
</dbReference>